<dbReference type="OMA" id="WYASREL"/>
<name>A0A022R7F6_ERYGU</name>
<evidence type="ECO:0000313" key="1">
    <source>
        <dbReference type="EMBL" id="EYU36397.1"/>
    </source>
</evidence>
<gene>
    <name evidence="1" type="ORF">MIMGU_mgv1a020247mg</name>
</gene>
<keyword evidence="2" id="KW-1185">Reference proteome</keyword>
<dbReference type="KEGG" id="egt:105959279"/>
<dbReference type="InterPro" id="IPR038801">
    <property type="entry name" value="TAF1C"/>
</dbReference>
<accession>A0A022R7F6</accession>
<dbReference type="AlphaFoldDB" id="A0A022R7F6"/>
<proteinExistence type="predicted"/>
<dbReference type="GO" id="GO:0001650">
    <property type="term" value="C:fibrillar center"/>
    <property type="evidence" value="ECO:0000318"/>
    <property type="project" value="GO_Central"/>
</dbReference>
<dbReference type="PANTHER" id="PTHR15319:SF1">
    <property type="entry name" value="TATA BOX-BINDING PROTEIN-ASSOCIATED FACTOR RNA POLYMERASE I SUBUNIT C"/>
    <property type="match status" value="1"/>
</dbReference>
<dbReference type="Proteomes" id="UP000030748">
    <property type="component" value="Unassembled WGS sequence"/>
</dbReference>
<dbReference type="EMBL" id="KI630592">
    <property type="protein sequence ID" value="EYU36397.1"/>
    <property type="molecule type" value="Genomic_DNA"/>
</dbReference>
<dbReference type="GO" id="GO:0001164">
    <property type="term" value="F:RNA polymerase I core promoter sequence-specific DNA binding"/>
    <property type="evidence" value="ECO:0000318"/>
    <property type="project" value="GO_Central"/>
</dbReference>
<dbReference type="PANTHER" id="PTHR15319">
    <property type="entry name" value="TATA BOX-BINDING PROTEIN ASSOCIATED FACTOR RNA POLYMERASE I SUBUNIT C"/>
    <property type="match status" value="1"/>
</dbReference>
<dbReference type="eggNOG" id="ENOG502QW2G">
    <property type="taxonomic scope" value="Eukaryota"/>
</dbReference>
<dbReference type="PhylomeDB" id="A0A022R7F6"/>
<protein>
    <submittedName>
        <fullName evidence="1">Uncharacterized protein</fullName>
    </submittedName>
</protein>
<sequence>MDLTADWKSLWPISSTFSAPLLIPNKITETSFGPLIFKAKPNSSTTLLNSPSLSPQLPPPYPQLPLSRFLQNYNSVPSSAAAITSLGHQLPNYSSYFHGFNSLQLLQIPTKNLIVVFFPTGENSDHVGFSLLSLKEGNLNVRSQGGNIFELVKEGSLNHHRITRLLVNPVDDFCGDVNGDNNKHDNAVTAGFLMVCTSYSVCWYKVGITTLRGQDEYSVCVDYLGCANIKMLRGNRVAGACWSPHLREECLVLLDNGDLLLFDVSYYYGEKAESISLVRNNNNVVKKIMQVSLTNESGLEKEESGNDGRCWFECEFSWHPRIFIASHSDGVFLVDLRSSVHNISCLLKLETLSMGKNDEFCALSRAGSDGFTFTVSTRYLLLLFDVRKPLAPILRWAHDIRNPRYLTVFRLSELRANADNTYKLALESGYCVVLGSFWDSQFSLFCYGPDCRSDNKSVSSEISKFCNLCYAWGLPSEFSLSGSDCKCGSCLVREEFLKASQPAWIDWRQKKHLNLGFSILSPSLSAQLCSFDKFGGFILIRLTSSGKLEMQQYFAAYESKNITEAGHKRKKCYLQDNLLFDCNPSDYVGAKKFQHLKLDFLNAFLEGNLANYVAQRRVTGAASDENAQKKYKADSNFHEEICHRLKAFGLQREQSSCEVSAVLKDIHLPTSIHEIALRSMCSVLPTSLLKLAFSTYTDFNEDLENHMEPLEFLEIPEQIHGPPFSLRKPSHRSNKWSSKVKRSDSLVGPVLPPVFLATLHNVCLEELKEERDLSKEYSVQAQLKDQCDKVVQVVKEQFSGADAKSPDEDFVSLADDTEDMSPVTEKLKFSCHKPSSFLESPSDASMQKPRSDYMFSSHVFRRSQEVASEISADMTVQEIFDVGCPIELKFDEIGIEFGEKEAEIFRELKKRDLDFQRSYKPYQDYITGQDELKQE</sequence>
<dbReference type="OrthoDB" id="2382881at2759"/>
<reference evidence="1 2" key="1">
    <citation type="journal article" date="2013" name="Proc. Natl. Acad. Sci. U.S.A.">
        <title>Fine-scale variation in meiotic recombination in Mimulus inferred from population shotgun sequencing.</title>
        <authorList>
            <person name="Hellsten U."/>
            <person name="Wright K.M."/>
            <person name="Jenkins J."/>
            <person name="Shu S."/>
            <person name="Yuan Y."/>
            <person name="Wessler S.R."/>
            <person name="Schmutz J."/>
            <person name="Willis J.H."/>
            <person name="Rokhsar D.S."/>
        </authorList>
    </citation>
    <scope>NUCLEOTIDE SEQUENCE [LARGE SCALE GENOMIC DNA]</scope>
    <source>
        <strain evidence="2">cv. DUN x IM62</strain>
    </source>
</reference>
<dbReference type="STRING" id="4155.A0A022R7F6"/>
<organism evidence="1 2">
    <name type="scientific">Erythranthe guttata</name>
    <name type="common">Yellow monkey flower</name>
    <name type="synonym">Mimulus guttatus</name>
    <dbReference type="NCBI Taxonomy" id="4155"/>
    <lineage>
        <taxon>Eukaryota</taxon>
        <taxon>Viridiplantae</taxon>
        <taxon>Streptophyta</taxon>
        <taxon>Embryophyta</taxon>
        <taxon>Tracheophyta</taxon>
        <taxon>Spermatophyta</taxon>
        <taxon>Magnoliopsida</taxon>
        <taxon>eudicotyledons</taxon>
        <taxon>Gunneridae</taxon>
        <taxon>Pentapetalae</taxon>
        <taxon>asterids</taxon>
        <taxon>lamiids</taxon>
        <taxon>Lamiales</taxon>
        <taxon>Phrymaceae</taxon>
        <taxon>Erythranthe</taxon>
    </lineage>
</organism>
<evidence type="ECO:0000313" key="2">
    <source>
        <dbReference type="Proteomes" id="UP000030748"/>
    </source>
</evidence>